<keyword evidence="4" id="KW-1185">Reference proteome</keyword>
<name>A0A2S9YFD8_9BACT</name>
<proteinExistence type="predicted"/>
<organism evidence="3 4">
    <name type="scientific">Enhygromyxa salina</name>
    <dbReference type="NCBI Taxonomy" id="215803"/>
    <lineage>
        <taxon>Bacteria</taxon>
        <taxon>Pseudomonadati</taxon>
        <taxon>Myxococcota</taxon>
        <taxon>Polyangia</taxon>
        <taxon>Nannocystales</taxon>
        <taxon>Nannocystaceae</taxon>
        <taxon>Enhygromyxa</taxon>
    </lineage>
</organism>
<sequence>MVHELHTWGSSLSPKQLPPMPDRSSPLLLLVSSLLLLSSACGDSSGAEADTTTGSETGSETETETETGSADGNPSLPEFFDQDLFTVSPTVVDCELDNGSNTQCYQISFSNYQDSSGPFCPETIDDIGGVGVYDGPTNPGFQVLKDTLWNAMEADGYDIVDDEGNIAMNGMPGDSSCLNMATMDLTLTFLIPVDPELLDTPNEIEIVELYGVSLIDGMPLTGHPPSVVDGPPIPGAAGGNIPSLDPCGGHGDPAGYWHWHLTAENSQSVLDAFDITEVSCTDIPQKTEGLVGFAKDGYPIYSPLVDGTVPDDLDACNGKFGVTEDFPDGIYHYYAVHEEAPNLPTCIMGASALMTLSIE</sequence>
<gene>
    <name evidence="3" type="ORF">ENSA5_12060</name>
</gene>
<dbReference type="Pfam" id="PF14240">
    <property type="entry name" value="YHYH"/>
    <property type="match status" value="2"/>
</dbReference>
<comment type="caution">
    <text evidence="3">The sequence shown here is derived from an EMBL/GenBank/DDBJ whole genome shotgun (WGS) entry which is preliminary data.</text>
</comment>
<dbReference type="AlphaFoldDB" id="A0A2S9YFD8"/>
<feature type="domain" description="YHYH" evidence="2">
    <location>
        <begin position="243"/>
        <end position="304"/>
    </location>
</feature>
<dbReference type="OrthoDB" id="9796530at2"/>
<feature type="compositionally biased region" description="Low complexity" evidence="1">
    <location>
        <begin position="42"/>
        <end position="58"/>
    </location>
</feature>
<evidence type="ECO:0000313" key="3">
    <source>
        <dbReference type="EMBL" id="PRQ03837.1"/>
    </source>
</evidence>
<dbReference type="InterPro" id="IPR025924">
    <property type="entry name" value="YHYH_dom"/>
</dbReference>
<dbReference type="EMBL" id="PVNK01000068">
    <property type="protein sequence ID" value="PRQ03837.1"/>
    <property type="molecule type" value="Genomic_DNA"/>
</dbReference>
<feature type="domain" description="YHYH" evidence="2">
    <location>
        <begin position="312"/>
        <end position="349"/>
    </location>
</feature>
<evidence type="ECO:0000259" key="2">
    <source>
        <dbReference type="Pfam" id="PF14240"/>
    </source>
</evidence>
<feature type="region of interest" description="Disordered" evidence="1">
    <location>
        <begin position="42"/>
        <end position="77"/>
    </location>
</feature>
<dbReference type="Proteomes" id="UP000237968">
    <property type="component" value="Unassembled WGS sequence"/>
</dbReference>
<reference evidence="3 4" key="1">
    <citation type="submission" date="2018-03" db="EMBL/GenBank/DDBJ databases">
        <title>Draft Genome Sequences of the Obligatory Marine Myxobacteria Enhygromyxa salina SWB005.</title>
        <authorList>
            <person name="Poehlein A."/>
            <person name="Moghaddam J.A."/>
            <person name="Harms H."/>
            <person name="Alanjari M."/>
            <person name="Koenig G.M."/>
            <person name="Daniel R."/>
            <person name="Schaeberle T.F."/>
        </authorList>
    </citation>
    <scope>NUCLEOTIDE SEQUENCE [LARGE SCALE GENOMIC DNA]</scope>
    <source>
        <strain evidence="3 4">SWB005</strain>
    </source>
</reference>
<accession>A0A2S9YFD8</accession>
<evidence type="ECO:0000313" key="4">
    <source>
        <dbReference type="Proteomes" id="UP000237968"/>
    </source>
</evidence>
<evidence type="ECO:0000256" key="1">
    <source>
        <dbReference type="SAM" id="MobiDB-lite"/>
    </source>
</evidence>
<protein>
    <recommendedName>
        <fullName evidence="2">YHYH domain-containing protein</fullName>
    </recommendedName>
</protein>